<proteinExistence type="inferred from homology"/>
<dbReference type="GO" id="GO:0005886">
    <property type="term" value="C:plasma membrane"/>
    <property type="evidence" value="ECO:0007669"/>
    <property type="project" value="UniProtKB-SubCell"/>
</dbReference>
<evidence type="ECO:0000256" key="1">
    <source>
        <dbReference type="ARBA" id="ARBA00004236"/>
    </source>
</evidence>
<dbReference type="GO" id="GO:0046854">
    <property type="term" value="P:phosphatidylinositol phosphate biosynthetic process"/>
    <property type="evidence" value="ECO:0007669"/>
    <property type="project" value="TreeGrafter"/>
</dbReference>
<dbReference type="PANTHER" id="PTHR31220:SF1">
    <property type="entry name" value="GH21176P"/>
    <property type="match status" value="1"/>
</dbReference>
<feature type="compositionally biased region" description="Polar residues" evidence="7">
    <location>
        <begin position="421"/>
        <end position="432"/>
    </location>
</feature>
<evidence type="ECO:0000256" key="5">
    <source>
        <dbReference type="ARBA" id="ARBA00023136"/>
    </source>
</evidence>
<protein>
    <submittedName>
        <fullName evidence="8">Hyccin</fullName>
    </submittedName>
</protein>
<dbReference type="GO" id="GO:0005829">
    <property type="term" value="C:cytosol"/>
    <property type="evidence" value="ECO:0007669"/>
    <property type="project" value="UniProtKB-SubCell"/>
</dbReference>
<dbReference type="EMBL" id="HBUF01379650">
    <property type="protein sequence ID" value="CAG6729741.1"/>
    <property type="molecule type" value="Transcribed_RNA"/>
</dbReference>
<evidence type="ECO:0000256" key="3">
    <source>
        <dbReference type="ARBA" id="ARBA00022475"/>
    </source>
</evidence>
<reference evidence="8" key="1">
    <citation type="submission" date="2021-05" db="EMBL/GenBank/DDBJ databases">
        <authorList>
            <person name="Alioto T."/>
            <person name="Alioto T."/>
            <person name="Gomez Garrido J."/>
        </authorList>
    </citation>
    <scope>NUCLEOTIDE SEQUENCE</scope>
</reference>
<dbReference type="Pfam" id="PF09790">
    <property type="entry name" value="Hyccin"/>
    <property type="match status" value="1"/>
</dbReference>
<sequence length="432" mass="47353">MAVEKIVKEWMQDYAGLSKEEVHTFAVTQLENNALIEALYELFEQHKIGANPLIDDVCSTFFDYYRSEEAQLQRFTLQYLPSLTYLYLNLIAHGQKKHARSLEALVVMMYNYQPMSLAPASLTESALRRLEECNTNLVRWGPLPHVERLIAQNRLQVMSALMFVYNRELSVLPKSTLVHLATATTRLVTQGFFTKESSSNLPPSSNNTIRIPLSSALLIEFLYALYFAMFNSSSESDIHRALDALEQRATYHLYSDVLLLCNAVKNSGALPEKRRDEELITTSGVVAGVVASSGVSVASVGGGPSVGGSLSKAMITNASFRTKKLPDDIPIQAPSFDEGGGVGNLGPITEESEAHPPNQTTPEIMPKRSLPKMAASLGKKTKEKLISVSSKVSKQQSLTKLNINGGETLSETDEGVELGSDISSLNMNETGA</sequence>
<keyword evidence="3" id="KW-1003">Cell membrane</keyword>
<dbReference type="PANTHER" id="PTHR31220">
    <property type="entry name" value="HYCCIN RELATED"/>
    <property type="match status" value="1"/>
</dbReference>
<evidence type="ECO:0000256" key="7">
    <source>
        <dbReference type="SAM" id="MobiDB-lite"/>
    </source>
</evidence>
<evidence type="ECO:0000313" key="8">
    <source>
        <dbReference type="EMBL" id="CAG6729741.1"/>
    </source>
</evidence>
<organism evidence="8">
    <name type="scientific">Cacopsylla melanoneura</name>
    <dbReference type="NCBI Taxonomy" id="428564"/>
    <lineage>
        <taxon>Eukaryota</taxon>
        <taxon>Metazoa</taxon>
        <taxon>Ecdysozoa</taxon>
        <taxon>Arthropoda</taxon>
        <taxon>Hexapoda</taxon>
        <taxon>Insecta</taxon>
        <taxon>Pterygota</taxon>
        <taxon>Neoptera</taxon>
        <taxon>Paraneoptera</taxon>
        <taxon>Hemiptera</taxon>
        <taxon>Sternorrhyncha</taxon>
        <taxon>Psylloidea</taxon>
        <taxon>Psyllidae</taxon>
        <taxon>Psyllinae</taxon>
        <taxon>Cacopsylla</taxon>
    </lineage>
</organism>
<evidence type="ECO:0000256" key="4">
    <source>
        <dbReference type="ARBA" id="ARBA00022490"/>
    </source>
</evidence>
<dbReference type="InterPro" id="IPR018619">
    <property type="entry name" value="Hyccin"/>
</dbReference>
<evidence type="ECO:0000256" key="6">
    <source>
        <dbReference type="ARBA" id="ARBA00034482"/>
    </source>
</evidence>
<comment type="similarity">
    <text evidence="6">Belongs to the Hyccin family.</text>
</comment>
<keyword evidence="5" id="KW-0472">Membrane</keyword>
<accession>A0A8D8YJJ7</accession>
<feature type="compositionally biased region" description="Polar residues" evidence="7">
    <location>
        <begin position="400"/>
        <end position="409"/>
    </location>
</feature>
<evidence type="ECO:0000256" key="2">
    <source>
        <dbReference type="ARBA" id="ARBA00004514"/>
    </source>
</evidence>
<dbReference type="AlphaFoldDB" id="A0A8D8YJJ7"/>
<name>A0A8D8YJJ7_9HEMI</name>
<keyword evidence="4" id="KW-0963">Cytoplasm</keyword>
<feature type="region of interest" description="Disordered" evidence="7">
    <location>
        <begin position="400"/>
        <end position="432"/>
    </location>
</feature>
<dbReference type="GO" id="GO:0072659">
    <property type="term" value="P:protein localization to plasma membrane"/>
    <property type="evidence" value="ECO:0007669"/>
    <property type="project" value="TreeGrafter"/>
</dbReference>
<comment type="subcellular location">
    <subcellularLocation>
        <location evidence="1">Cell membrane</location>
    </subcellularLocation>
    <subcellularLocation>
        <location evidence="2">Cytoplasm</location>
        <location evidence="2">Cytosol</location>
    </subcellularLocation>
</comment>